<keyword evidence="6 12" id="KW-0732">Signal</keyword>
<feature type="disulfide bond" evidence="11">
    <location>
        <begin position="146"/>
        <end position="215"/>
    </location>
</feature>
<evidence type="ECO:0000256" key="12">
    <source>
        <dbReference type="SAM" id="SignalP"/>
    </source>
</evidence>
<comment type="caution">
    <text evidence="13">The sequence shown here is derived from an EMBL/GenBank/DDBJ whole genome shotgun (WGS) entry which is preliminary data.</text>
</comment>
<gene>
    <name evidence="13" type="ORF">BLS_003294</name>
    <name evidence="15" type="ORF">EG327_008123</name>
    <name evidence="14" type="ORF">EG328_003259</name>
</gene>
<feature type="chain" id="PRO_5044690663" description="cutinase" evidence="12">
    <location>
        <begin position="24"/>
        <end position="313"/>
    </location>
</feature>
<evidence type="ECO:0000256" key="11">
    <source>
        <dbReference type="PIRSR" id="PIRSR611150-2"/>
    </source>
</evidence>
<dbReference type="Proteomes" id="UP000490939">
    <property type="component" value="Unassembled WGS sequence"/>
</dbReference>
<name>A0A8H3UQX9_VENIN</name>
<dbReference type="EMBL" id="WNWR01000050">
    <property type="protein sequence ID" value="KAE9992693.1"/>
    <property type="molecule type" value="Genomic_DNA"/>
</dbReference>
<feature type="active site" evidence="10">
    <location>
        <position position="277"/>
    </location>
</feature>
<accession>A0A8H3UQX9</accession>
<keyword evidence="18" id="KW-1185">Reference proteome</keyword>
<proteinExistence type="inferred from homology"/>
<protein>
    <recommendedName>
        <fullName evidence="3">cutinase</fullName>
        <ecNumber evidence="3">3.1.1.74</ecNumber>
    </recommendedName>
</protein>
<evidence type="ECO:0000256" key="1">
    <source>
        <dbReference type="ARBA" id="ARBA00004613"/>
    </source>
</evidence>
<keyword evidence="8 11" id="KW-1015">Disulfide bond</keyword>
<evidence type="ECO:0000313" key="15">
    <source>
        <dbReference type="EMBL" id="KAE9992693.1"/>
    </source>
</evidence>
<feature type="signal peptide" evidence="12">
    <location>
        <begin position="1"/>
        <end position="23"/>
    </location>
</feature>
<evidence type="ECO:0000256" key="9">
    <source>
        <dbReference type="ARBA" id="ARBA00034045"/>
    </source>
</evidence>
<dbReference type="OrthoDB" id="2975078at2759"/>
<dbReference type="GO" id="GO:0016052">
    <property type="term" value="P:carbohydrate catabolic process"/>
    <property type="evidence" value="ECO:0007669"/>
    <property type="project" value="TreeGrafter"/>
</dbReference>
<dbReference type="Proteomes" id="UP000447873">
    <property type="component" value="Unassembled WGS sequence"/>
</dbReference>
<dbReference type="SUPFAM" id="SSF53474">
    <property type="entry name" value="alpha/beta-Hydrolases"/>
    <property type="match status" value="1"/>
</dbReference>
<comment type="subcellular location">
    <subcellularLocation>
        <location evidence="1">Secreted</location>
    </subcellularLocation>
</comment>
<dbReference type="InterPro" id="IPR011150">
    <property type="entry name" value="Cutinase_monf"/>
</dbReference>
<organism evidence="13 16">
    <name type="scientific">Venturia inaequalis</name>
    <name type="common">Apple scab fungus</name>
    <dbReference type="NCBI Taxonomy" id="5025"/>
    <lineage>
        <taxon>Eukaryota</taxon>
        <taxon>Fungi</taxon>
        <taxon>Dikarya</taxon>
        <taxon>Ascomycota</taxon>
        <taxon>Pezizomycotina</taxon>
        <taxon>Dothideomycetes</taxon>
        <taxon>Pleosporomycetidae</taxon>
        <taxon>Venturiales</taxon>
        <taxon>Venturiaceae</taxon>
        <taxon>Venturia</taxon>
    </lineage>
</organism>
<keyword evidence="4" id="KW-0719">Serine esterase</keyword>
<feature type="active site" description="Nucleophile" evidence="10">
    <location>
        <position position="226"/>
    </location>
</feature>
<dbReference type="EMBL" id="WNWQ01000216">
    <property type="protein sequence ID" value="KAE9974023.1"/>
    <property type="molecule type" value="Genomic_DNA"/>
</dbReference>
<evidence type="ECO:0000313" key="18">
    <source>
        <dbReference type="Proteomes" id="UP000490939"/>
    </source>
</evidence>
<dbReference type="GO" id="GO:0050525">
    <property type="term" value="F:cutinase activity"/>
    <property type="evidence" value="ECO:0007669"/>
    <property type="project" value="UniProtKB-EC"/>
</dbReference>
<comment type="similarity">
    <text evidence="2">Belongs to the cutinase family.</text>
</comment>
<evidence type="ECO:0000256" key="3">
    <source>
        <dbReference type="ARBA" id="ARBA00013095"/>
    </source>
</evidence>
<dbReference type="Pfam" id="PF01083">
    <property type="entry name" value="Cutinase"/>
    <property type="match status" value="1"/>
</dbReference>
<feature type="disulfide bond" evidence="11">
    <location>
        <begin position="273"/>
        <end position="280"/>
    </location>
</feature>
<dbReference type="GO" id="GO:0005576">
    <property type="term" value="C:extracellular region"/>
    <property type="evidence" value="ECO:0007669"/>
    <property type="project" value="UniProtKB-SubCell"/>
</dbReference>
<dbReference type="InterPro" id="IPR029058">
    <property type="entry name" value="AB_hydrolase_fold"/>
</dbReference>
<dbReference type="EC" id="3.1.1.74" evidence="3"/>
<evidence type="ECO:0000313" key="14">
    <source>
        <dbReference type="EMBL" id="KAE9975290.1"/>
    </source>
</evidence>
<reference evidence="13 16" key="1">
    <citation type="submission" date="2019-11" db="EMBL/GenBank/DDBJ databases">
        <title>Venturia inaequalis Genome Resource.</title>
        <authorList>
            <person name="Lichtner F.J."/>
        </authorList>
    </citation>
    <scope>NUCLEOTIDE SEQUENCE [LARGE SCALE GENOMIC DNA]</scope>
    <source>
        <strain evidence="14 17">120213</strain>
        <strain evidence="13">Bline_iso_100314</strain>
        <strain evidence="15 18">DMI_063113</strain>
    </source>
</reference>
<dbReference type="SMART" id="SM01110">
    <property type="entry name" value="Cutinase"/>
    <property type="match status" value="1"/>
</dbReference>
<dbReference type="Gene3D" id="3.40.50.1820">
    <property type="entry name" value="alpha/beta hydrolase"/>
    <property type="match status" value="1"/>
</dbReference>
<evidence type="ECO:0000256" key="4">
    <source>
        <dbReference type="ARBA" id="ARBA00022487"/>
    </source>
</evidence>
<evidence type="ECO:0000256" key="10">
    <source>
        <dbReference type="PIRSR" id="PIRSR611150-1"/>
    </source>
</evidence>
<evidence type="ECO:0000313" key="17">
    <source>
        <dbReference type="Proteomes" id="UP000447873"/>
    </source>
</evidence>
<evidence type="ECO:0000256" key="5">
    <source>
        <dbReference type="ARBA" id="ARBA00022525"/>
    </source>
</evidence>
<evidence type="ECO:0000313" key="13">
    <source>
        <dbReference type="EMBL" id="KAE9974023.1"/>
    </source>
</evidence>
<keyword evidence="7" id="KW-0378">Hydrolase</keyword>
<comment type="catalytic activity">
    <reaction evidence="9">
        <text>cutin + H2O = cutin monomers.</text>
        <dbReference type="EC" id="3.1.1.74"/>
    </reaction>
</comment>
<dbReference type="PANTHER" id="PTHR48250">
    <property type="entry name" value="CUTINASE 2-RELATED"/>
    <property type="match status" value="1"/>
</dbReference>
<evidence type="ECO:0000256" key="2">
    <source>
        <dbReference type="ARBA" id="ARBA00007534"/>
    </source>
</evidence>
<dbReference type="EMBL" id="WNWS01000198">
    <property type="protein sequence ID" value="KAE9975290.1"/>
    <property type="molecule type" value="Genomic_DNA"/>
</dbReference>
<keyword evidence="5" id="KW-0964">Secreted</keyword>
<evidence type="ECO:0000256" key="7">
    <source>
        <dbReference type="ARBA" id="ARBA00022801"/>
    </source>
</evidence>
<feature type="active site" description="Proton donor/acceptor" evidence="10">
    <location>
        <position position="290"/>
    </location>
</feature>
<evidence type="ECO:0000256" key="6">
    <source>
        <dbReference type="ARBA" id="ARBA00022729"/>
    </source>
</evidence>
<dbReference type="InterPro" id="IPR000675">
    <property type="entry name" value="Cutinase/axe"/>
</dbReference>
<dbReference type="PANTHER" id="PTHR48250:SF3">
    <property type="entry name" value="CUTINASE 1-RELATED"/>
    <property type="match status" value="1"/>
</dbReference>
<sequence length="313" mass="32803">MRTNAIFAGALFAKLCSSTPVNAATNQAQRAQAATTARNVDAALLPLIGLNECKAQSCALADASGSSGKAPSVLPEGANDEDYKCVLKYNPSTAPLLAKAKSGELPKVAKQDTGASTDLFKYINSWQRPTERKSGETDKGSFTGKCAPNILIFSKGTLEPTAYGVTVGPFLTSGWDSTWTTYPVAYQPTVSGDFCLGLPGGMVAKDILNEAAEKCPNSKIFISGFSQGAMVVRNGVAYANDAARLRIKGVLVFGDPFQGSPIKGYDGPLETYCKPGDGVCGGNFELSASHLSYAFDDTIAKAKADLKKWAAAP</sequence>
<evidence type="ECO:0000313" key="16">
    <source>
        <dbReference type="Proteomes" id="UP000433883"/>
    </source>
</evidence>
<dbReference type="AlphaFoldDB" id="A0A8H3UQX9"/>
<dbReference type="Proteomes" id="UP000433883">
    <property type="component" value="Unassembled WGS sequence"/>
</dbReference>
<evidence type="ECO:0000256" key="8">
    <source>
        <dbReference type="ARBA" id="ARBA00023157"/>
    </source>
</evidence>